<reference evidence="4" key="1">
    <citation type="submission" date="2019-02" db="EMBL/GenBank/DDBJ databases">
        <title>Glaciihabitans arcticus sp. nov., a psychrotolerant bacterium isolated from polar soil.</title>
        <authorList>
            <person name="Dahal R.H."/>
        </authorList>
    </citation>
    <scope>NUCLEOTIDE SEQUENCE [LARGE SCALE GENOMIC DNA]</scope>
    <source>
        <strain evidence="4">RP-3-7</strain>
    </source>
</reference>
<evidence type="ECO:0000313" key="4">
    <source>
        <dbReference type="Proteomes" id="UP000294194"/>
    </source>
</evidence>
<comment type="caution">
    <text evidence="3">The sequence shown here is derived from an EMBL/GenBank/DDBJ whole genome shotgun (WGS) entry which is preliminary data.</text>
</comment>
<proteinExistence type="predicted"/>
<feature type="chain" id="PRO_5039695730" evidence="2">
    <location>
        <begin position="19"/>
        <end position="562"/>
    </location>
</feature>
<gene>
    <name evidence="3" type="ORF">EYE40_03390</name>
</gene>
<organism evidence="3 4">
    <name type="scientific">Glaciihabitans arcticus</name>
    <dbReference type="NCBI Taxonomy" id="2668039"/>
    <lineage>
        <taxon>Bacteria</taxon>
        <taxon>Bacillati</taxon>
        <taxon>Actinomycetota</taxon>
        <taxon>Actinomycetes</taxon>
        <taxon>Micrococcales</taxon>
        <taxon>Microbacteriaceae</taxon>
        <taxon>Glaciihabitans</taxon>
    </lineage>
</organism>
<accession>A0A4Q9GP51</accession>
<dbReference type="RefSeq" id="WP_130980626.1">
    <property type="nucleotide sequence ID" value="NZ_SISG01000001.1"/>
</dbReference>
<keyword evidence="2" id="KW-0732">Signal</keyword>
<dbReference type="AlphaFoldDB" id="A0A4Q9GP51"/>
<keyword evidence="4" id="KW-1185">Reference proteome</keyword>
<sequence length="562" mass="53705">MKRLFVALPLVASLGILAGCSAVTTDSGSPIAAVSAGVTAAEVLADNEEAFVGESSYNTSSATAVDLSSIEGDTYEITAAGTYVLSGSLDGQVVVNAEGADVTLVLDGATVSSSTSAAIAATAVENLSLILADGSTNTLSDTSSYASDADVNAALYSAGDLMISGDGALEVTGNGNDGIASKDGLAITSGTISVTAVDDGIRGKDSLVVSGGTIEVDAGGDGLKADNDTDADRGYIAISAGTVSVTSGGDALQAETDLVVTGGSLSLESGGGAGATLGADDSAKALKSSVFLVVEGGTIEADAADDAINVNGAVHLSGGSLSLASGDDAVHAESELLLDGAAVDVTDSVEGLESASILIADGEVTVRSTDDAINASDGSGATEGAGMGDTAAGVSVLISGGTVVLDSDGDGLDSNGTAQITGGSVTVYGPTNDGNGALDVNGSFTISGGELLAAGSSGMAVTPGEDSEQVTVAATFDQTLAAGTLVEITAADGTVLATFEATKDFSSIVYSSADVEDGAEYSFVVDGTSAATATGGVALAGGVGGMPGGGGPGGGPGGDGDR</sequence>
<evidence type="ECO:0000313" key="3">
    <source>
        <dbReference type="EMBL" id="TBN56516.1"/>
    </source>
</evidence>
<dbReference type="EMBL" id="SISG01000001">
    <property type="protein sequence ID" value="TBN56516.1"/>
    <property type="molecule type" value="Genomic_DNA"/>
</dbReference>
<dbReference type="Proteomes" id="UP000294194">
    <property type="component" value="Unassembled WGS sequence"/>
</dbReference>
<evidence type="ECO:0000256" key="2">
    <source>
        <dbReference type="SAM" id="SignalP"/>
    </source>
</evidence>
<dbReference type="InterPro" id="IPR025584">
    <property type="entry name" value="Cthe_2159"/>
</dbReference>
<protein>
    <submittedName>
        <fullName evidence="3">Carbohydrate-binding domain-containing protein</fullName>
    </submittedName>
</protein>
<dbReference type="PROSITE" id="PS51257">
    <property type="entry name" value="PROKAR_LIPOPROTEIN"/>
    <property type="match status" value="1"/>
</dbReference>
<feature type="region of interest" description="Disordered" evidence="1">
    <location>
        <begin position="543"/>
        <end position="562"/>
    </location>
</feature>
<name>A0A4Q9GP51_9MICO</name>
<feature type="signal peptide" evidence="2">
    <location>
        <begin position="1"/>
        <end position="18"/>
    </location>
</feature>
<evidence type="ECO:0000256" key="1">
    <source>
        <dbReference type="SAM" id="MobiDB-lite"/>
    </source>
</evidence>
<dbReference type="Pfam" id="PF14262">
    <property type="entry name" value="Cthe_2159"/>
    <property type="match status" value="1"/>
</dbReference>